<name>A0AAQ3RGQ0_VIGMU</name>
<dbReference type="InterPro" id="IPR001694">
    <property type="entry name" value="NADH_UbQ_OxRdtase_su1/FPO"/>
</dbReference>
<evidence type="ECO:0000313" key="7">
    <source>
        <dbReference type="Proteomes" id="UP001374535"/>
    </source>
</evidence>
<sequence>MAQKQIWSGIPLFPVLVMFFISRLAETNRAPFDLPEAEAESVADYNVEYARDAILNSPLLAEANVPGDKSPFYEFDMSTGKVIGDNRARFTSFVALLGRSTASILIDKWDLVPEEVKNKIWQTITLTYDVPNNNLLRSKWISYAGQRWRGFKSDLTSRYIYGKLSHKNPCEIYQFLDEETWQAFRNKRLEHAFQEKRKFAQDIQKNNLHPHRLSRGGYDKLEDIMIREASSLATDDRSDLSLISPPARHEKWKRARTKPSGEYTSEETRLVAEKIWRKDLKGHSLKKAEMTYPGYIRGVGRGVTLAQLSESDKEMLRNEFKKKMFPELRDELLSEIKSEIASLGFAIQGARKGASRVASTKGSCPEESGDGVDVPVDCELYVDDPHWHLAIKDDMLRVVIVDIKDSTARVPLPSEEVQTVGQAPGNFIIWPAKLAKPILDVFKKTNIVTTPQPQLSPLQQLGAAVVTMGDKTIEIDMPPELTCKIATTTLFGSFVNNNNTTTNNNNIIIIIIIIII</sequence>
<feature type="signal peptide" evidence="5">
    <location>
        <begin position="1"/>
        <end position="27"/>
    </location>
</feature>
<dbReference type="Pfam" id="PF00146">
    <property type="entry name" value="NADHdh"/>
    <property type="match status" value="1"/>
</dbReference>
<evidence type="ECO:0000256" key="1">
    <source>
        <dbReference type="ARBA" id="ARBA00004141"/>
    </source>
</evidence>
<keyword evidence="4" id="KW-0472">Membrane</keyword>
<feature type="chain" id="PRO_5043030026" evidence="5">
    <location>
        <begin position="28"/>
        <end position="516"/>
    </location>
</feature>
<dbReference type="PANTHER" id="PTHR33018">
    <property type="entry name" value="OS10G0338966 PROTEIN-RELATED"/>
    <property type="match status" value="1"/>
</dbReference>
<keyword evidence="2" id="KW-0812">Transmembrane</keyword>
<proteinExistence type="predicted"/>
<evidence type="ECO:0000256" key="4">
    <source>
        <dbReference type="ARBA" id="ARBA00023136"/>
    </source>
</evidence>
<dbReference type="Proteomes" id="UP001374535">
    <property type="component" value="Chromosome 11"/>
</dbReference>
<dbReference type="GO" id="GO:0016020">
    <property type="term" value="C:membrane"/>
    <property type="evidence" value="ECO:0007669"/>
    <property type="project" value="UniProtKB-SubCell"/>
</dbReference>
<comment type="subcellular location">
    <subcellularLocation>
        <location evidence="1">Membrane</location>
        <topology evidence="1">Multi-pass membrane protein</topology>
    </subcellularLocation>
</comment>
<reference evidence="6 7" key="1">
    <citation type="journal article" date="2023" name="Life. Sci Alliance">
        <title>Evolutionary insights into 3D genome organization and epigenetic landscape of Vigna mungo.</title>
        <authorList>
            <person name="Junaid A."/>
            <person name="Singh B."/>
            <person name="Bhatia S."/>
        </authorList>
    </citation>
    <scope>NUCLEOTIDE SEQUENCE [LARGE SCALE GENOMIC DNA]</scope>
    <source>
        <strain evidence="6">Urdbean</strain>
    </source>
</reference>
<evidence type="ECO:0000256" key="2">
    <source>
        <dbReference type="ARBA" id="ARBA00022692"/>
    </source>
</evidence>
<keyword evidence="5" id="KW-0732">Signal</keyword>
<evidence type="ECO:0000256" key="5">
    <source>
        <dbReference type="SAM" id="SignalP"/>
    </source>
</evidence>
<dbReference type="EMBL" id="CP144690">
    <property type="protein sequence ID" value="WVY92143.1"/>
    <property type="molecule type" value="Genomic_DNA"/>
</dbReference>
<dbReference type="AlphaFoldDB" id="A0AAQ3RGQ0"/>
<gene>
    <name evidence="6" type="ORF">V8G54_037657</name>
</gene>
<dbReference type="PANTHER" id="PTHR33018:SF34">
    <property type="entry name" value="OS02G0472350 PROTEIN"/>
    <property type="match status" value="1"/>
</dbReference>
<protein>
    <submittedName>
        <fullName evidence="6">Uncharacterized protein</fullName>
    </submittedName>
</protein>
<evidence type="ECO:0000256" key="3">
    <source>
        <dbReference type="ARBA" id="ARBA00022989"/>
    </source>
</evidence>
<accession>A0AAQ3RGQ0</accession>
<organism evidence="6 7">
    <name type="scientific">Vigna mungo</name>
    <name type="common">Black gram</name>
    <name type="synonym">Phaseolus mungo</name>
    <dbReference type="NCBI Taxonomy" id="3915"/>
    <lineage>
        <taxon>Eukaryota</taxon>
        <taxon>Viridiplantae</taxon>
        <taxon>Streptophyta</taxon>
        <taxon>Embryophyta</taxon>
        <taxon>Tracheophyta</taxon>
        <taxon>Spermatophyta</taxon>
        <taxon>Magnoliopsida</taxon>
        <taxon>eudicotyledons</taxon>
        <taxon>Gunneridae</taxon>
        <taxon>Pentapetalae</taxon>
        <taxon>rosids</taxon>
        <taxon>fabids</taxon>
        <taxon>Fabales</taxon>
        <taxon>Fabaceae</taxon>
        <taxon>Papilionoideae</taxon>
        <taxon>50 kb inversion clade</taxon>
        <taxon>NPAAA clade</taxon>
        <taxon>indigoferoid/millettioid clade</taxon>
        <taxon>Phaseoleae</taxon>
        <taxon>Vigna</taxon>
    </lineage>
</organism>
<keyword evidence="7" id="KW-1185">Reference proteome</keyword>
<keyword evidence="3" id="KW-1133">Transmembrane helix</keyword>
<evidence type="ECO:0000313" key="6">
    <source>
        <dbReference type="EMBL" id="WVY92143.1"/>
    </source>
</evidence>